<dbReference type="PANTHER" id="PTHR43540:SF1">
    <property type="entry name" value="ISOCHORISMATASE HYDROLASE"/>
    <property type="match status" value="1"/>
</dbReference>
<dbReference type="Proteomes" id="UP001431313">
    <property type="component" value="Unassembled WGS sequence"/>
</dbReference>
<evidence type="ECO:0000313" key="5">
    <source>
        <dbReference type="Proteomes" id="UP001431313"/>
    </source>
</evidence>
<reference evidence="4" key="1">
    <citation type="submission" date="2022-08" db="EMBL/GenBank/DDBJ databases">
        <authorList>
            <person name="Somphong A."/>
            <person name="Phongsopitanun W."/>
        </authorList>
    </citation>
    <scope>NUCLEOTIDE SEQUENCE</scope>
    <source>
        <strain evidence="4">LP05-1</strain>
    </source>
</reference>
<evidence type="ECO:0000313" key="4">
    <source>
        <dbReference type="EMBL" id="MCS0639763.1"/>
    </source>
</evidence>
<comment type="caution">
    <text evidence="4">The sequence shown here is derived from an EMBL/GenBank/DDBJ whole genome shotgun (WGS) entry which is preliminary data.</text>
</comment>
<dbReference type="PANTHER" id="PTHR43540">
    <property type="entry name" value="PEROXYUREIDOACRYLATE/UREIDOACRYLATE AMIDOHYDROLASE-RELATED"/>
    <property type="match status" value="1"/>
</dbReference>
<dbReference type="EMBL" id="JANUGQ010000044">
    <property type="protein sequence ID" value="MCS0639763.1"/>
    <property type="molecule type" value="Genomic_DNA"/>
</dbReference>
<keyword evidence="1 4" id="KW-0378">Hydrolase</keyword>
<dbReference type="InterPro" id="IPR050272">
    <property type="entry name" value="Isochorismatase-like_hydrls"/>
</dbReference>
<dbReference type="RefSeq" id="WP_258791088.1">
    <property type="nucleotide sequence ID" value="NZ_JANUGQ010000044.1"/>
</dbReference>
<dbReference type="GO" id="GO:0016787">
    <property type="term" value="F:hydrolase activity"/>
    <property type="evidence" value="ECO:0007669"/>
    <property type="project" value="UniProtKB-KW"/>
</dbReference>
<protein>
    <submittedName>
        <fullName evidence="4">Cysteine hydrolase</fullName>
    </submittedName>
</protein>
<evidence type="ECO:0000259" key="3">
    <source>
        <dbReference type="Pfam" id="PF00857"/>
    </source>
</evidence>
<evidence type="ECO:0000256" key="1">
    <source>
        <dbReference type="ARBA" id="ARBA00022801"/>
    </source>
</evidence>
<dbReference type="Gene3D" id="3.40.50.850">
    <property type="entry name" value="Isochorismatase-like"/>
    <property type="match status" value="1"/>
</dbReference>
<keyword evidence="5" id="KW-1185">Reference proteome</keyword>
<accession>A0ABT2CQR9</accession>
<feature type="compositionally biased region" description="Low complexity" evidence="2">
    <location>
        <begin position="12"/>
        <end position="24"/>
    </location>
</feature>
<dbReference type="InterPro" id="IPR036380">
    <property type="entry name" value="Isochorismatase-like_sf"/>
</dbReference>
<dbReference type="CDD" id="cd00431">
    <property type="entry name" value="cysteine_hydrolases"/>
    <property type="match status" value="1"/>
</dbReference>
<gene>
    <name evidence="4" type="ORF">NX801_29830</name>
</gene>
<name>A0ABT2CQR9_9ACTN</name>
<dbReference type="Pfam" id="PF00857">
    <property type="entry name" value="Isochorismatase"/>
    <property type="match status" value="1"/>
</dbReference>
<dbReference type="InterPro" id="IPR000868">
    <property type="entry name" value="Isochorismatase-like_dom"/>
</dbReference>
<evidence type="ECO:0000256" key="2">
    <source>
        <dbReference type="SAM" id="MobiDB-lite"/>
    </source>
</evidence>
<sequence>MTAPEQHRDPAASRAAAVPAGNAPDRPRSPAGNAPPDGARSGTALVVVDLQNDFCVGPVATARYGGDPAALETAAAGAAEAVTAARDRGVEVVFVRFHGDPGHQGPSWRRRDRELGKRPKCLAGSWGAEFHRVAPVAGERVFTKRACFDAFLSDGFAEHLAGRGVGHLVLAGLYADVCVDSTARTAFQQGLHVTVLADCTTPLHLPEREVLRFMRLVYGARVTTREDPAAWVHPDREEAGCPARS</sequence>
<proteinExistence type="predicted"/>
<feature type="domain" description="Isochorismatase-like" evidence="3">
    <location>
        <begin position="43"/>
        <end position="227"/>
    </location>
</feature>
<organism evidence="4 5">
    <name type="scientific">Streptomyces pyxinae</name>
    <dbReference type="NCBI Taxonomy" id="2970734"/>
    <lineage>
        <taxon>Bacteria</taxon>
        <taxon>Bacillati</taxon>
        <taxon>Actinomycetota</taxon>
        <taxon>Actinomycetes</taxon>
        <taxon>Kitasatosporales</taxon>
        <taxon>Streptomycetaceae</taxon>
        <taxon>Streptomyces</taxon>
    </lineage>
</organism>
<dbReference type="SUPFAM" id="SSF52499">
    <property type="entry name" value="Isochorismatase-like hydrolases"/>
    <property type="match status" value="1"/>
</dbReference>
<feature type="region of interest" description="Disordered" evidence="2">
    <location>
        <begin position="1"/>
        <end position="40"/>
    </location>
</feature>
<feature type="compositionally biased region" description="Basic and acidic residues" evidence="2">
    <location>
        <begin position="1"/>
        <end position="11"/>
    </location>
</feature>